<evidence type="ECO:0000256" key="9">
    <source>
        <dbReference type="ARBA" id="ARBA00022989"/>
    </source>
</evidence>
<dbReference type="GO" id="GO:0031640">
    <property type="term" value="P:killing of cells of another organism"/>
    <property type="evidence" value="ECO:0007669"/>
    <property type="project" value="UniProtKB-KW"/>
</dbReference>
<evidence type="ECO:0000256" key="13">
    <source>
        <dbReference type="ARBA" id="ARBA00072252"/>
    </source>
</evidence>
<evidence type="ECO:0000256" key="5">
    <source>
        <dbReference type="ARBA" id="ARBA00022692"/>
    </source>
</evidence>
<feature type="transmembrane region" description="Helical" evidence="14">
    <location>
        <begin position="82"/>
        <end position="108"/>
    </location>
</feature>
<feature type="domain" description="ABC transmembrane type-1" evidence="16">
    <location>
        <begin position="32"/>
        <end position="329"/>
    </location>
</feature>
<dbReference type="Proteomes" id="UP000011021">
    <property type="component" value="Unassembled WGS sequence"/>
</dbReference>
<keyword evidence="8 17" id="KW-0067">ATP-binding</keyword>
<dbReference type="InterPro" id="IPR036640">
    <property type="entry name" value="ABC1_TM_sf"/>
</dbReference>
<dbReference type="eggNOG" id="COG1132">
    <property type="taxonomic scope" value="Bacteria"/>
</dbReference>
<keyword evidence="6" id="KW-0354">Hemolysis</keyword>
<keyword evidence="10 14" id="KW-0472">Membrane</keyword>
<dbReference type="Pfam" id="PF00664">
    <property type="entry name" value="ABC_membrane"/>
    <property type="match status" value="1"/>
</dbReference>
<dbReference type="PROSITE" id="PS50893">
    <property type="entry name" value="ABC_TRANSPORTER_2"/>
    <property type="match status" value="1"/>
</dbReference>
<feature type="transmembrane region" description="Helical" evidence="14">
    <location>
        <begin position="157"/>
        <end position="178"/>
    </location>
</feature>
<keyword evidence="3" id="KW-1003">Cell membrane</keyword>
<comment type="function">
    <text evidence="11">Involved in the export of calmodulin-sensitive adenylate cyclase-hemolysin (cyclolysin).</text>
</comment>
<dbReference type="PANTHER" id="PTHR24221:SF468">
    <property type="entry name" value="ABC TRANSPORTER"/>
    <property type="match status" value="1"/>
</dbReference>
<evidence type="ECO:0000256" key="12">
    <source>
        <dbReference type="ARBA" id="ARBA00061173"/>
    </source>
</evidence>
<keyword evidence="2" id="KW-0813">Transport</keyword>
<keyword evidence="6" id="KW-0204">Cytolysis</keyword>
<dbReference type="GO" id="GO:0140359">
    <property type="term" value="F:ABC-type transporter activity"/>
    <property type="evidence" value="ECO:0007669"/>
    <property type="project" value="InterPro"/>
</dbReference>
<dbReference type="STRING" id="887898.HMPREF0551_1543"/>
<dbReference type="GO" id="GO:0034040">
    <property type="term" value="F:ATPase-coupled lipid transmembrane transporter activity"/>
    <property type="evidence" value="ECO:0007669"/>
    <property type="project" value="TreeGrafter"/>
</dbReference>
<evidence type="ECO:0000259" key="15">
    <source>
        <dbReference type="PROSITE" id="PS50893"/>
    </source>
</evidence>
<dbReference type="PANTHER" id="PTHR24221">
    <property type="entry name" value="ATP-BINDING CASSETTE SUB-FAMILY B"/>
    <property type="match status" value="1"/>
</dbReference>
<dbReference type="SUPFAM" id="SSF90123">
    <property type="entry name" value="ABC transporter transmembrane region"/>
    <property type="match status" value="1"/>
</dbReference>
<evidence type="ECO:0000256" key="14">
    <source>
        <dbReference type="SAM" id="Phobius"/>
    </source>
</evidence>
<evidence type="ECO:0000256" key="2">
    <source>
        <dbReference type="ARBA" id="ARBA00022448"/>
    </source>
</evidence>
<evidence type="ECO:0000256" key="6">
    <source>
        <dbReference type="ARBA" id="ARBA00022735"/>
    </source>
</evidence>
<comment type="caution">
    <text evidence="17">The sequence shown here is derived from an EMBL/GenBank/DDBJ whole genome shotgun (WGS) entry which is preliminary data.</text>
</comment>
<name>E7RXX2_9BURK</name>
<dbReference type="AlphaFoldDB" id="E7RXX2"/>
<dbReference type="FunFam" id="3.40.50.300:FF:000299">
    <property type="entry name" value="ABC transporter ATP-binding protein/permease"/>
    <property type="match status" value="1"/>
</dbReference>
<evidence type="ECO:0000256" key="1">
    <source>
        <dbReference type="ARBA" id="ARBA00004651"/>
    </source>
</evidence>
<dbReference type="SMART" id="SM00382">
    <property type="entry name" value="AAA"/>
    <property type="match status" value="1"/>
</dbReference>
<dbReference type="InterPro" id="IPR017871">
    <property type="entry name" value="ABC_transporter-like_CS"/>
</dbReference>
<dbReference type="Gene3D" id="3.40.50.300">
    <property type="entry name" value="P-loop containing nucleotide triphosphate hydrolases"/>
    <property type="match status" value="1"/>
</dbReference>
<dbReference type="HOGENOM" id="CLU_000604_84_3_4"/>
<dbReference type="Pfam" id="PF00005">
    <property type="entry name" value="ABC_tran"/>
    <property type="match status" value="1"/>
</dbReference>
<keyword evidence="18" id="KW-1185">Reference proteome</keyword>
<evidence type="ECO:0000256" key="3">
    <source>
        <dbReference type="ARBA" id="ARBA00022475"/>
    </source>
</evidence>
<dbReference type="InterPro" id="IPR003439">
    <property type="entry name" value="ABC_transporter-like_ATP-bd"/>
</dbReference>
<evidence type="ECO:0000313" key="17">
    <source>
        <dbReference type="EMBL" id="EFV94796.1"/>
    </source>
</evidence>
<organism evidence="17 18">
    <name type="scientific">Lautropia mirabilis ATCC 51599</name>
    <dbReference type="NCBI Taxonomy" id="887898"/>
    <lineage>
        <taxon>Bacteria</taxon>
        <taxon>Pseudomonadati</taxon>
        <taxon>Pseudomonadota</taxon>
        <taxon>Betaproteobacteria</taxon>
        <taxon>Burkholderiales</taxon>
        <taxon>Burkholderiaceae</taxon>
        <taxon>Lautropia</taxon>
    </lineage>
</organism>
<dbReference type="InterPro" id="IPR027417">
    <property type="entry name" value="P-loop_NTPase"/>
</dbReference>
<protein>
    <recommendedName>
        <fullName evidence="13">Cyclolysin secretion/processing ATP-binding protein CyaB</fullName>
    </recommendedName>
</protein>
<gene>
    <name evidence="17" type="ORF">HMPREF0551_1543</name>
</gene>
<evidence type="ECO:0000256" key="4">
    <source>
        <dbReference type="ARBA" id="ARBA00022519"/>
    </source>
</evidence>
<proteinExistence type="inferred from homology"/>
<accession>E7RXX2</accession>
<feature type="domain" description="ABC transporter" evidence="15">
    <location>
        <begin position="363"/>
        <end position="599"/>
    </location>
</feature>
<comment type="similarity">
    <text evidence="12">Belongs to the ABC transporter superfamily. Cyclolysin exporter (TC 3.A.1.109.2) family.</text>
</comment>
<dbReference type="GO" id="GO:0016887">
    <property type="term" value="F:ATP hydrolysis activity"/>
    <property type="evidence" value="ECO:0007669"/>
    <property type="project" value="InterPro"/>
</dbReference>
<dbReference type="PROSITE" id="PS50929">
    <property type="entry name" value="ABC_TM1F"/>
    <property type="match status" value="1"/>
</dbReference>
<dbReference type="Gene3D" id="1.20.1560.10">
    <property type="entry name" value="ABC transporter type 1, transmembrane domain"/>
    <property type="match status" value="1"/>
</dbReference>
<dbReference type="GO" id="GO:0005524">
    <property type="term" value="F:ATP binding"/>
    <property type="evidence" value="ECO:0007669"/>
    <property type="project" value="UniProtKB-KW"/>
</dbReference>
<dbReference type="RefSeq" id="WP_005673837.1">
    <property type="nucleotide sequence ID" value="NZ_CP146288.1"/>
</dbReference>
<evidence type="ECO:0000256" key="8">
    <source>
        <dbReference type="ARBA" id="ARBA00022840"/>
    </source>
</evidence>
<dbReference type="InterPro" id="IPR039421">
    <property type="entry name" value="Type_1_exporter"/>
</dbReference>
<evidence type="ECO:0000256" key="10">
    <source>
        <dbReference type="ARBA" id="ARBA00023136"/>
    </source>
</evidence>
<keyword evidence="5 14" id="KW-0812">Transmembrane</keyword>
<dbReference type="EMBL" id="AEQP01000010">
    <property type="protein sequence ID" value="EFV94796.1"/>
    <property type="molecule type" value="Genomic_DNA"/>
</dbReference>
<reference evidence="17 18" key="1">
    <citation type="submission" date="2010-12" db="EMBL/GenBank/DDBJ databases">
        <authorList>
            <person name="Muzny D."/>
            <person name="Qin X."/>
            <person name="Deng J."/>
            <person name="Jiang H."/>
            <person name="Liu Y."/>
            <person name="Qu J."/>
            <person name="Song X.-Z."/>
            <person name="Zhang L."/>
            <person name="Thornton R."/>
            <person name="Coyle M."/>
            <person name="Francisco L."/>
            <person name="Jackson L."/>
            <person name="Javaid M."/>
            <person name="Korchina V."/>
            <person name="Kovar C."/>
            <person name="Mata R."/>
            <person name="Mathew T."/>
            <person name="Ngo R."/>
            <person name="Nguyen L."/>
            <person name="Nguyen N."/>
            <person name="Okwuonu G."/>
            <person name="Ongeri F."/>
            <person name="Pham C."/>
            <person name="Simmons D."/>
            <person name="Wilczek-Boney K."/>
            <person name="Hale W."/>
            <person name="Jakkamsetti A."/>
            <person name="Pham P."/>
            <person name="Ruth R."/>
            <person name="San Lucas F."/>
            <person name="Warren J."/>
            <person name="Zhang J."/>
            <person name="Zhao Z."/>
            <person name="Zhou C."/>
            <person name="Zhu D."/>
            <person name="Lee S."/>
            <person name="Bess C."/>
            <person name="Blankenburg K."/>
            <person name="Forbes L."/>
            <person name="Fu Q."/>
            <person name="Gubbala S."/>
            <person name="Hirani K."/>
            <person name="Jayaseelan J.C."/>
            <person name="Lara F."/>
            <person name="Munidasa M."/>
            <person name="Palculict T."/>
            <person name="Patil S."/>
            <person name="Pu L.-L."/>
            <person name="Saada N."/>
            <person name="Tang L."/>
            <person name="Weissenberger G."/>
            <person name="Zhu Y."/>
            <person name="Hemphill L."/>
            <person name="Shang Y."/>
            <person name="Youmans B."/>
            <person name="Ayvaz T."/>
            <person name="Ross M."/>
            <person name="Santibanez J."/>
            <person name="Aqrawi P."/>
            <person name="Gross S."/>
            <person name="Joshi V."/>
            <person name="Fowler G."/>
            <person name="Nazareth L."/>
            <person name="Reid J."/>
            <person name="Worley K."/>
            <person name="Petrosino J."/>
            <person name="Highlander S."/>
            <person name="Gibbs R."/>
        </authorList>
    </citation>
    <scope>NUCLEOTIDE SEQUENCE [LARGE SCALE GENOMIC DNA]</scope>
    <source>
        <strain evidence="17 18">ATCC 51599</strain>
    </source>
</reference>
<dbReference type="PROSITE" id="PS00211">
    <property type="entry name" value="ABC_TRANSPORTER_1"/>
    <property type="match status" value="1"/>
</dbReference>
<evidence type="ECO:0000313" key="18">
    <source>
        <dbReference type="Proteomes" id="UP000011021"/>
    </source>
</evidence>
<evidence type="ECO:0000259" key="16">
    <source>
        <dbReference type="PROSITE" id="PS50929"/>
    </source>
</evidence>
<evidence type="ECO:0000256" key="7">
    <source>
        <dbReference type="ARBA" id="ARBA00022741"/>
    </source>
</evidence>
<sequence>MPQKDTRPTGSPIRRVLKRFRPFMKGQGPLLAGSLAALLLSTLMRLAEPWPLAFVVDHVLGDPKNGHKALGQWLGSLETMEIVWLSAVAVVAFAALRALAGFLSTVGFARIGNEVLSKVRNVLYNRLLRLSLAFHQRQRSGDLALRLVNDVGQLREVTVSALLPMMANVFILVGMFGVMFVLNWQLALISLIPLPVMWLSAKRSSRLIHEASRRQRTREGSLAATATESMSAIRTVQSLALEEGFSRMFRGNDGQAANADMNTKRLSAGLERSIDLLVACATALVLWQGALQVIAGSLTAGDLLVFISYLKNSMRPVREYAKYAGRLSKALASAERISDILEESPDIADRPDARSAPAFRGQLAFRNLHFAYEDGARPVFKGLDLQLDAGEHVAVVGPSGIGKSTLSVLLLRLYDPQEGRIEIDGHDIREWKTASVRRQIGLLPQDALMFASSIRDNLACAAGRKVSDAEIIEAAKLANAHDFITALPEGYDTVIGERGATLSGGQRQRLAIARLALRRCPIVVLDEPTTGLDRASEAVVRHAITRLIDRRTALMITHDLDLASQADRIVYVDQGGIAESGTHAELLKNDGPYAALWQIHRQAVGDLQAKAALADTGSDA</sequence>
<keyword evidence="9 14" id="KW-1133">Transmembrane helix</keyword>
<dbReference type="CDD" id="cd18564">
    <property type="entry name" value="ABC_6TM_exporter_like"/>
    <property type="match status" value="1"/>
</dbReference>
<keyword evidence="4" id="KW-0997">Cell inner membrane</keyword>
<dbReference type="InterPro" id="IPR011527">
    <property type="entry name" value="ABC1_TM_dom"/>
</dbReference>
<evidence type="ECO:0000256" key="11">
    <source>
        <dbReference type="ARBA" id="ARBA00055355"/>
    </source>
</evidence>
<keyword evidence="7" id="KW-0547">Nucleotide-binding</keyword>
<comment type="subcellular location">
    <subcellularLocation>
        <location evidence="1">Cell membrane</location>
        <topology evidence="1">Multi-pass membrane protein</topology>
    </subcellularLocation>
</comment>
<dbReference type="InterPro" id="IPR003593">
    <property type="entry name" value="AAA+_ATPase"/>
</dbReference>
<dbReference type="SUPFAM" id="SSF52540">
    <property type="entry name" value="P-loop containing nucleoside triphosphate hydrolases"/>
    <property type="match status" value="1"/>
</dbReference>
<dbReference type="GO" id="GO:0005886">
    <property type="term" value="C:plasma membrane"/>
    <property type="evidence" value="ECO:0007669"/>
    <property type="project" value="UniProtKB-SubCell"/>
</dbReference>